<protein>
    <submittedName>
        <fullName evidence="1">Uncharacterized protein</fullName>
    </submittedName>
</protein>
<dbReference type="AlphaFoldDB" id="B9GN32"/>
<evidence type="ECO:0000313" key="2">
    <source>
        <dbReference type="Proteomes" id="UP000006729"/>
    </source>
</evidence>
<dbReference type="InParanoid" id="B9GN32"/>
<proteinExistence type="predicted"/>
<gene>
    <name evidence="1" type="ORF">POPTR_002G104900</name>
</gene>
<keyword evidence="2" id="KW-1185">Reference proteome</keyword>
<reference evidence="1 2" key="1">
    <citation type="journal article" date="2006" name="Science">
        <title>The genome of black cottonwood, Populus trichocarpa (Torr. &amp; Gray).</title>
        <authorList>
            <person name="Tuskan G.A."/>
            <person name="Difazio S."/>
            <person name="Jansson S."/>
            <person name="Bohlmann J."/>
            <person name="Grigoriev I."/>
            <person name="Hellsten U."/>
            <person name="Putnam N."/>
            <person name="Ralph S."/>
            <person name="Rombauts S."/>
            <person name="Salamov A."/>
            <person name="Schein J."/>
            <person name="Sterck L."/>
            <person name="Aerts A."/>
            <person name="Bhalerao R.R."/>
            <person name="Bhalerao R.P."/>
            <person name="Blaudez D."/>
            <person name="Boerjan W."/>
            <person name="Brun A."/>
            <person name="Brunner A."/>
            <person name="Busov V."/>
            <person name="Campbell M."/>
            <person name="Carlson J."/>
            <person name="Chalot M."/>
            <person name="Chapman J."/>
            <person name="Chen G.L."/>
            <person name="Cooper D."/>
            <person name="Coutinho P.M."/>
            <person name="Couturier J."/>
            <person name="Covert S."/>
            <person name="Cronk Q."/>
            <person name="Cunningham R."/>
            <person name="Davis J."/>
            <person name="Degroeve S."/>
            <person name="Dejardin A."/>
            <person name="Depamphilis C."/>
            <person name="Detter J."/>
            <person name="Dirks B."/>
            <person name="Dubchak I."/>
            <person name="Duplessis S."/>
            <person name="Ehlting J."/>
            <person name="Ellis B."/>
            <person name="Gendler K."/>
            <person name="Goodstein D."/>
            <person name="Gribskov M."/>
            <person name="Grimwood J."/>
            <person name="Groover A."/>
            <person name="Gunter L."/>
            <person name="Hamberger B."/>
            <person name="Heinze B."/>
            <person name="Helariutta Y."/>
            <person name="Henrissat B."/>
            <person name="Holligan D."/>
            <person name="Holt R."/>
            <person name="Huang W."/>
            <person name="Islam-Faridi N."/>
            <person name="Jones S."/>
            <person name="Jones-Rhoades M."/>
            <person name="Jorgensen R."/>
            <person name="Joshi C."/>
            <person name="Kangasjarvi J."/>
            <person name="Karlsson J."/>
            <person name="Kelleher C."/>
            <person name="Kirkpatrick R."/>
            <person name="Kirst M."/>
            <person name="Kohler A."/>
            <person name="Kalluri U."/>
            <person name="Larimer F."/>
            <person name="Leebens-Mack J."/>
            <person name="Leple J.C."/>
            <person name="Locascio P."/>
            <person name="Lou Y."/>
            <person name="Lucas S."/>
            <person name="Martin F."/>
            <person name="Montanini B."/>
            <person name="Napoli C."/>
            <person name="Nelson D.R."/>
            <person name="Nelson C."/>
            <person name="Nieminen K."/>
            <person name="Nilsson O."/>
            <person name="Pereda V."/>
            <person name="Peter G."/>
            <person name="Philippe R."/>
            <person name="Pilate G."/>
            <person name="Poliakov A."/>
            <person name="Razumovskaya J."/>
            <person name="Richardson P."/>
            <person name="Rinaldi C."/>
            <person name="Ritland K."/>
            <person name="Rouze P."/>
            <person name="Ryaboy D."/>
            <person name="Schmutz J."/>
            <person name="Schrader J."/>
            <person name="Segerman B."/>
            <person name="Shin H."/>
            <person name="Siddiqui A."/>
            <person name="Sterky F."/>
            <person name="Terry A."/>
            <person name="Tsai C.J."/>
            <person name="Uberbacher E."/>
            <person name="Unneberg P."/>
            <person name="Vahala J."/>
            <person name="Wall K."/>
            <person name="Wessler S."/>
            <person name="Yang G."/>
            <person name="Yin T."/>
            <person name="Douglas C."/>
            <person name="Marra M."/>
            <person name="Sandberg G."/>
            <person name="Van de Peer Y."/>
            <person name="Rokhsar D."/>
        </authorList>
    </citation>
    <scope>NUCLEOTIDE SEQUENCE [LARGE SCALE GENOMIC DNA]</scope>
    <source>
        <strain evidence="2">cv. Nisqually</strain>
    </source>
</reference>
<evidence type="ECO:0000313" key="1">
    <source>
        <dbReference type="EMBL" id="PNT48969.1"/>
    </source>
</evidence>
<organism evidence="1 2">
    <name type="scientific">Populus trichocarpa</name>
    <name type="common">Western balsam poplar</name>
    <name type="synonym">Populus balsamifera subsp. trichocarpa</name>
    <dbReference type="NCBI Taxonomy" id="3694"/>
    <lineage>
        <taxon>Eukaryota</taxon>
        <taxon>Viridiplantae</taxon>
        <taxon>Streptophyta</taxon>
        <taxon>Embryophyta</taxon>
        <taxon>Tracheophyta</taxon>
        <taxon>Spermatophyta</taxon>
        <taxon>Magnoliopsida</taxon>
        <taxon>eudicotyledons</taxon>
        <taxon>Gunneridae</taxon>
        <taxon>Pentapetalae</taxon>
        <taxon>rosids</taxon>
        <taxon>fabids</taxon>
        <taxon>Malpighiales</taxon>
        <taxon>Salicaceae</taxon>
        <taxon>Saliceae</taxon>
        <taxon>Populus</taxon>
    </lineage>
</organism>
<dbReference type="HOGENOM" id="CLU_1100046_0_0_1"/>
<sequence>MGKITNSDSMGLHAGLGCKLTTQTPLERRFPYISNILKISSSELRHPLDLRKTRRLILGCGNHFAWESCMDLRKRKMNWTGPAVIIGMMGHKNTWRRKLETEEVYGSSTPVLRGSRKGRVRLVQEFGERWLNQCSYPHVVVLSFCHLSCKLDTFPVFRLPPYVVFGADGNGAWDDDDASYWFCRLHLLFRWRKEGEERERERDGFSWNCKENCIQHTSLLPLIHGISVTQEKGIMNSIPIRRRDWKGDFMIKK</sequence>
<dbReference type="EMBL" id="CM009291">
    <property type="protein sequence ID" value="PNT48969.1"/>
    <property type="molecule type" value="Genomic_DNA"/>
</dbReference>
<accession>B9GN32</accession>
<dbReference type="Proteomes" id="UP000006729">
    <property type="component" value="Chromosome 2"/>
</dbReference>
<name>B9GN32_POPTR</name>